<name>A0A9X2ZDF5_9FLAO</name>
<reference evidence="7" key="1">
    <citation type="submission" date="2022-10" db="EMBL/GenBank/DDBJ databases">
        <title>Two novel species of Flavobacterium.</title>
        <authorList>
            <person name="Liu Q."/>
            <person name="Xin Y.-H."/>
        </authorList>
    </citation>
    <scope>NUCLEOTIDE SEQUENCE</scope>
    <source>
        <strain evidence="7">LS1R49</strain>
    </source>
</reference>
<dbReference type="InterPro" id="IPR019734">
    <property type="entry name" value="TPR_rpt"/>
</dbReference>
<dbReference type="InterPro" id="IPR006664">
    <property type="entry name" value="OMP_bac"/>
</dbReference>
<dbReference type="Pfam" id="PF07676">
    <property type="entry name" value="PD40"/>
    <property type="match status" value="3"/>
</dbReference>
<dbReference type="Proteomes" id="UP001151079">
    <property type="component" value="Unassembled WGS sequence"/>
</dbReference>
<feature type="repeat" description="TPR" evidence="4">
    <location>
        <begin position="56"/>
        <end position="89"/>
    </location>
</feature>
<dbReference type="PANTHER" id="PTHR30329:SF21">
    <property type="entry name" value="LIPOPROTEIN YIAD-RELATED"/>
    <property type="match status" value="1"/>
</dbReference>
<evidence type="ECO:0000313" key="8">
    <source>
        <dbReference type="Proteomes" id="UP001151079"/>
    </source>
</evidence>
<keyword evidence="3" id="KW-0998">Cell outer membrane</keyword>
<comment type="subcellular location">
    <subcellularLocation>
        <location evidence="1">Cell outer membrane</location>
    </subcellularLocation>
</comment>
<dbReference type="Pfam" id="PF13620">
    <property type="entry name" value="CarboxypepD_reg"/>
    <property type="match status" value="1"/>
</dbReference>
<dbReference type="GO" id="GO:0009279">
    <property type="term" value="C:cell outer membrane"/>
    <property type="evidence" value="ECO:0007669"/>
    <property type="project" value="UniProtKB-SubCell"/>
</dbReference>
<dbReference type="PANTHER" id="PTHR30329">
    <property type="entry name" value="STATOR ELEMENT OF FLAGELLAR MOTOR COMPLEX"/>
    <property type="match status" value="1"/>
</dbReference>
<keyword evidence="2 5" id="KW-0472">Membrane</keyword>
<keyword evidence="8" id="KW-1185">Reference proteome</keyword>
<dbReference type="InterPro" id="IPR011659">
    <property type="entry name" value="WD40"/>
</dbReference>
<dbReference type="Gene3D" id="3.30.1330.60">
    <property type="entry name" value="OmpA-like domain"/>
    <property type="match status" value="1"/>
</dbReference>
<dbReference type="SUPFAM" id="SSF103088">
    <property type="entry name" value="OmpA-like"/>
    <property type="match status" value="1"/>
</dbReference>
<dbReference type="SUPFAM" id="SSF48452">
    <property type="entry name" value="TPR-like"/>
    <property type="match status" value="1"/>
</dbReference>
<dbReference type="PRINTS" id="PR01021">
    <property type="entry name" value="OMPADOMAIN"/>
</dbReference>
<sequence>MKKYFLLLIVLLGLQNSYSQTKLINKAEKQYDQLAYASVNSGDLYDKLIEKEYSSSAVYAKLGDSYYFNGDYKNALKAYDQISKLKDNYVFTNEQLFRYAQSLKSNGRYDEAAKVIKQLNTKSGKEAINPSTDYLKDIKKQSSRYSIKLVTANSKMPDYGTAFYKENQVIFTSARDTNVVKRYKDAWTGKPYFKLYEATITPDGDLINPKKLTGKINSVFHQSTPVITNDGNQMYFTRSNFLGNKLGEDDTKTNRLKIYRATLVNGIWDKIEDLSINSNAYSNAHPALTPDGKSMIFASDRSGSLGQTDLYEVEIKADGTFGEPKNMGASINTIGRETFPFITKSGQLYFSSDGQSGLGGLDVFAAIKNKDNSYAVVNLGEPINSGNDDFGFAINSDNQKGFFSSNRTNDDQIYSLKELEPLKEVKLEATVFGKIYDDKTGDPLPKVKIIVYDADNKKVDEFYTDNAGEYLLKVPGGDYTLMYEKQGYELTKDSISVTGGEDSIMMDKHLKIDSKATHLTSEDNQLVTDGSDLTKNLGLKPIYFDLNGTRIKKASLKELNKVVQLLKDYPAMTIDIRSHTDSQGNNNYNMKLSDRRAQSTIKYLIDKGVKAERVTGKGYGETQILNKCLDGVKCSDKEHQLNRRSEFIISFNNK</sequence>
<dbReference type="InterPro" id="IPR036737">
    <property type="entry name" value="OmpA-like_sf"/>
</dbReference>
<comment type="caution">
    <text evidence="7">The sequence shown here is derived from an EMBL/GenBank/DDBJ whole genome shotgun (WGS) entry which is preliminary data.</text>
</comment>
<evidence type="ECO:0000256" key="1">
    <source>
        <dbReference type="ARBA" id="ARBA00004442"/>
    </source>
</evidence>
<evidence type="ECO:0000256" key="4">
    <source>
        <dbReference type="PROSITE-ProRule" id="PRU00339"/>
    </source>
</evidence>
<dbReference type="InterPro" id="IPR011990">
    <property type="entry name" value="TPR-like_helical_dom_sf"/>
</dbReference>
<dbReference type="InterPro" id="IPR050330">
    <property type="entry name" value="Bact_OuterMem_StrucFunc"/>
</dbReference>
<evidence type="ECO:0000256" key="2">
    <source>
        <dbReference type="ARBA" id="ARBA00023136"/>
    </source>
</evidence>
<dbReference type="AlphaFoldDB" id="A0A9X2ZDF5"/>
<gene>
    <name evidence="7" type="ORF">OIU83_12855</name>
</gene>
<protein>
    <submittedName>
        <fullName evidence="7">OmpA family protein</fullName>
    </submittedName>
</protein>
<feature type="domain" description="OmpA-like" evidence="6">
    <location>
        <begin position="531"/>
        <end position="653"/>
    </location>
</feature>
<organism evidence="7 8">
    <name type="scientific">Flavobacterium shii</name>
    <dbReference type="NCBI Taxonomy" id="2987687"/>
    <lineage>
        <taxon>Bacteria</taxon>
        <taxon>Pseudomonadati</taxon>
        <taxon>Bacteroidota</taxon>
        <taxon>Flavobacteriia</taxon>
        <taxon>Flavobacteriales</taxon>
        <taxon>Flavobacteriaceae</taxon>
        <taxon>Flavobacterium</taxon>
    </lineage>
</organism>
<dbReference type="Pfam" id="PF00691">
    <property type="entry name" value="OmpA"/>
    <property type="match status" value="1"/>
</dbReference>
<keyword evidence="4" id="KW-0802">TPR repeat</keyword>
<dbReference type="PROSITE" id="PS50005">
    <property type="entry name" value="TPR"/>
    <property type="match status" value="1"/>
</dbReference>
<dbReference type="InterPro" id="IPR008969">
    <property type="entry name" value="CarboxyPept-like_regulatory"/>
</dbReference>
<accession>A0A9X2ZDF5</accession>
<dbReference type="PROSITE" id="PS51123">
    <property type="entry name" value="OMPA_2"/>
    <property type="match status" value="1"/>
</dbReference>
<evidence type="ECO:0000259" key="6">
    <source>
        <dbReference type="PROSITE" id="PS51123"/>
    </source>
</evidence>
<proteinExistence type="predicted"/>
<dbReference type="InterPro" id="IPR011042">
    <property type="entry name" value="6-blade_b-propeller_TolB-like"/>
</dbReference>
<dbReference type="SUPFAM" id="SSF49464">
    <property type="entry name" value="Carboxypeptidase regulatory domain-like"/>
    <property type="match status" value="1"/>
</dbReference>
<evidence type="ECO:0000256" key="3">
    <source>
        <dbReference type="ARBA" id="ARBA00023237"/>
    </source>
</evidence>
<dbReference type="RefSeq" id="WP_264206662.1">
    <property type="nucleotide sequence ID" value="NZ_JAOZEW010000013.1"/>
</dbReference>
<dbReference type="Gene3D" id="2.120.10.30">
    <property type="entry name" value="TolB, C-terminal domain"/>
    <property type="match status" value="1"/>
</dbReference>
<dbReference type="EMBL" id="JAOZEW010000013">
    <property type="protein sequence ID" value="MCV9928550.1"/>
    <property type="molecule type" value="Genomic_DNA"/>
</dbReference>
<evidence type="ECO:0000256" key="5">
    <source>
        <dbReference type="PROSITE-ProRule" id="PRU00473"/>
    </source>
</evidence>
<dbReference type="Gene3D" id="2.60.40.1120">
    <property type="entry name" value="Carboxypeptidase-like, regulatory domain"/>
    <property type="match status" value="1"/>
</dbReference>
<dbReference type="InterPro" id="IPR006665">
    <property type="entry name" value="OmpA-like"/>
</dbReference>
<dbReference type="CDD" id="cd07185">
    <property type="entry name" value="OmpA_C-like"/>
    <property type="match status" value="1"/>
</dbReference>
<dbReference type="SUPFAM" id="SSF82171">
    <property type="entry name" value="DPP6 N-terminal domain-like"/>
    <property type="match status" value="1"/>
</dbReference>
<evidence type="ECO:0000313" key="7">
    <source>
        <dbReference type="EMBL" id="MCV9928550.1"/>
    </source>
</evidence>
<dbReference type="Gene3D" id="1.25.40.10">
    <property type="entry name" value="Tetratricopeptide repeat domain"/>
    <property type="match status" value="1"/>
</dbReference>